<reference evidence="1 2" key="1">
    <citation type="journal article" date="2019" name="Int. J. Syst. Evol. Microbiol.">
        <title>The Global Catalogue of Microorganisms (GCM) 10K type strain sequencing project: providing services to taxonomists for standard genome sequencing and annotation.</title>
        <authorList>
            <consortium name="The Broad Institute Genomics Platform"/>
            <consortium name="The Broad Institute Genome Sequencing Center for Infectious Disease"/>
            <person name="Wu L."/>
            <person name="Ma J."/>
        </authorList>
    </citation>
    <scope>NUCLEOTIDE SEQUENCE [LARGE SCALE GENOMIC DNA]</scope>
    <source>
        <strain evidence="1 2">CGMCC 1.12543</strain>
    </source>
</reference>
<comment type="caution">
    <text evidence="1">The sequence shown here is derived from an EMBL/GenBank/DDBJ whole genome shotgun (WGS) entry which is preliminary data.</text>
</comment>
<dbReference type="RefSeq" id="WP_247421743.1">
    <property type="nucleotide sequence ID" value="NZ_JALLGW010000006.1"/>
</dbReference>
<keyword evidence="2" id="KW-1185">Reference proteome</keyword>
<evidence type="ECO:0008006" key="3">
    <source>
        <dbReference type="Google" id="ProtNLM"/>
    </source>
</evidence>
<name>A0ABD5RTI6_9EURY</name>
<protein>
    <recommendedName>
        <fullName evidence="3">MarR family transcriptional regulator</fullName>
    </recommendedName>
</protein>
<evidence type="ECO:0000313" key="2">
    <source>
        <dbReference type="Proteomes" id="UP001596099"/>
    </source>
</evidence>
<evidence type="ECO:0000313" key="1">
    <source>
        <dbReference type="EMBL" id="MFC5973878.1"/>
    </source>
</evidence>
<proteinExistence type="predicted"/>
<sequence length="79" mass="9241">MVPENRPDTHEFDERLVDAIREAPMPVVNTQYLVRASDRPHAEVVERLDRLVEEGVVDHLEVEGRGHLWWLALPYERDA</sequence>
<accession>A0ABD5RTI6</accession>
<dbReference type="EMBL" id="JBHSQH010000008">
    <property type="protein sequence ID" value="MFC5973878.1"/>
    <property type="molecule type" value="Genomic_DNA"/>
</dbReference>
<gene>
    <name evidence="1" type="ORF">ACFPYI_21350</name>
</gene>
<dbReference type="Proteomes" id="UP001596099">
    <property type="component" value="Unassembled WGS sequence"/>
</dbReference>
<organism evidence="1 2">
    <name type="scientific">Halomarina salina</name>
    <dbReference type="NCBI Taxonomy" id="1872699"/>
    <lineage>
        <taxon>Archaea</taxon>
        <taxon>Methanobacteriati</taxon>
        <taxon>Methanobacteriota</taxon>
        <taxon>Stenosarchaea group</taxon>
        <taxon>Halobacteria</taxon>
        <taxon>Halobacteriales</taxon>
        <taxon>Natronomonadaceae</taxon>
        <taxon>Halomarina</taxon>
    </lineage>
</organism>
<dbReference type="AlphaFoldDB" id="A0ABD5RTI6"/>